<sequence>MKILEITTIKPLTPQQARIDGLKKQKENVAKQLKAERDRQKVAKAQQQINAVKFPNSNLNQ</sequence>
<accession>A0AAC9IW25</accession>
<proteinExistence type="predicted"/>
<protein>
    <submittedName>
        <fullName evidence="2">Uncharacterized protein</fullName>
    </submittedName>
</protein>
<dbReference type="Proteomes" id="UP000182060">
    <property type="component" value="Chromosome"/>
</dbReference>
<reference evidence="2" key="1">
    <citation type="journal article" date="2017" name="Appl. Environ. Microbiol.">
        <title>Microdiversification of a pelagic Polynucleobacter species is mainly driven by acquisition of genomic islands from a partially interspecific gene pool.</title>
        <authorList>
            <person name="Hoetzinger M."/>
            <person name="Hahn M.W."/>
            <person name="Jezberova J."/>
            <person name="Schmidt J."/>
            <person name="Koll U."/>
        </authorList>
    </citation>
    <scope>NUCLEOTIDE SEQUENCE</scope>
    <source>
        <strain evidence="2">MWH-RechtKol4</strain>
    </source>
</reference>
<evidence type="ECO:0000313" key="3">
    <source>
        <dbReference type="Proteomes" id="UP000182060"/>
    </source>
</evidence>
<feature type="region of interest" description="Disordered" evidence="1">
    <location>
        <begin position="40"/>
        <end position="61"/>
    </location>
</feature>
<dbReference type="AlphaFoldDB" id="A0AAC9IW25"/>
<evidence type="ECO:0000256" key="1">
    <source>
        <dbReference type="SAM" id="MobiDB-lite"/>
    </source>
</evidence>
<feature type="compositionally biased region" description="Polar residues" evidence="1">
    <location>
        <begin position="45"/>
        <end position="61"/>
    </location>
</feature>
<organism evidence="2 3">
    <name type="scientific">Polynucleobacter asymbioticus</name>
    <dbReference type="NCBI Taxonomy" id="576611"/>
    <lineage>
        <taxon>Bacteria</taxon>
        <taxon>Pseudomonadati</taxon>
        <taxon>Pseudomonadota</taxon>
        <taxon>Betaproteobacteria</taxon>
        <taxon>Burkholderiales</taxon>
        <taxon>Burkholderiaceae</taxon>
        <taxon>Polynucleobacter</taxon>
    </lineage>
</organism>
<gene>
    <name evidence="2" type="ORF">AOC25_11750</name>
</gene>
<dbReference type="EMBL" id="CP015017">
    <property type="protein sequence ID" value="APC02437.1"/>
    <property type="molecule type" value="Genomic_DNA"/>
</dbReference>
<name>A0AAC9IW25_9BURK</name>
<evidence type="ECO:0000313" key="2">
    <source>
        <dbReference type="EMBL" id="APC02437.1"/>
    </source>
</evidence>